<evidence type="ECO:0000313" key="3">
    <source>
        <dbReference type="Proteomes" id="UP000828390"/>
    </source>
</evidence>
<accession>A0A9D4N9G6</accession>
<reference evidence="2" key="1">
    <citation type="journal article" date="2019" name="bioRxiv">
        <title>The Genome of the Zebra Mussel, Dreissena polymorpha: A Resource for Invasive Species Research.</title>
        <authorList>
            <person name="McCartney M.A."/>
            <person name="Auch B."/>
            <person name="Kono T."/>
            <person name="Mallez S."/>
            <person name="Zhang Y."/>
            <person name="Obille A."/>
            <person name="Becker A."/>
            <person name="Abrahante J.E."/>
            <person name="Garbe J."/>
            <person name="Badalamenti J.P."/>
            <person name="Herman A."/>
            <person name="Mangelson H."/>
            <person name="Liachko I."/>
            <person name="Sullivan S."/>
            <person name="Sone E.D."/>
            <person name="Koren S."/>
            <person name="Silverstein K.A.T."/>
            <person name="Beckman K.B."/>
            <person name="Gohl D.M."/>
        </authorList>
    </citation>
    <scope>NUCLEOTIDE SEQUENCE</scope>
    <source>
        <strain evidence="2">Duluth1</strain>
        <tissue evidence="2">Whole animal</tissue>
    </source>
</reference>
<feature type="region of interest" description="Disordered" evidence="1">
    <location>
        <begin position="1"/>
        <end position="24"/>
    </location>
</feature>
<organism evidence="2 3">
    <name type="scientific">Dreissena polymorpha</name>
    <name type="common">Zebra mussel</name>
    <name type="synonym">Mytilus polymorpha</name>
    <dbReference type="NCBI Taxonomy" id="45954"/>
    <lineage>
        <taxon>Eukaryota</taxon>
        <taxon>Metazoa</taxon>
        <taxon>Spiralia</taxon>
        <taxon>Lophotrochozoa</taxon>
        <taxon>Mollusca</taxon>
        <taxon>Bivalvia</taxon>
        <taxon>Autobranchia</taxon>
        <taxon>Heteroconchia</taxon>
        <taxon>Euheterodonta</taxon>
        <taxon>Imparidentia</taxon>
        <taxon>Neoheterodontei</taxon>
        <taxon>Myida</taxon>
        <taxon>Dreissenoidea</taxon>
        <taxon>Dreissenidae</taxon>
        <taxon>Dreissena</taxon>
    </lineage>
</organism>
<evidence type="ECO:0000256" key="1">
    <source>
        <dbReference type="SAM" id="MobiDB-lite"/>
    </source>
</evidence>
<evidence type="ECO:0000313" key="2">
    <source>
        <dbReference type="EMBL" id="KAH3890408.1"/>
    </source>
</evidence>
<dbReference type="EMBL" id="JAIWYP010000001">
    <property type="protein sequence ID" value="KAH3890408.1"/>
    <property type="molecule type" value="Genomic_DNA"/>
</dbReference>
<proteinExistence type="predicted"/>
<name>A0A9D4N9G6_DREPO</name>
<gene>
    <name evidence="2" type="ORF">DPMN_014489</name>
</gene>
<dbReference type="Proteomes" id="UP000828390">
    <property type="component" value="Unassembled WGS sequence"/>
</dbReference>
<comment type="caution">
    <text evidence="2">The sequence shown here is derived from an EMBL/GenBank/DDBJ whole genome shotgun (WGS) entry which is preliminary data.</text>
</comment>
<protein>
    <submittedName>
        <fullName evidence="2">Uncharacterized protein</fullName>
    </submittedName>
</protein>
<reference evidence="2" key="2">
    <citation type="submission" date="2020-11" db="EMBL/GenBank/DDBJ databases">
        <authorList>
            <person name="McCartney M.A."/>
            <person name="Auch B."/>
            <person name="Kono T."/>
            <person name="Mallez S."/>
            <person name="Becker A."/>
            <person name="Gohl D.M."/>
            <person name="Silverstein K.A.T."/>
            <person name="Koren S."/>
            <person name="Bechman K.B."/>
            <person name="Herman A."/>
            <person name="Abrahante J.E."/>
            <person name="Garbe J."/>
        </authorList>
    </citation>
    <scope>NUCLEOTIDE SEQUENCE</scope>
    <source>
        <strain evidence="2">Duluth1</strain>
        <tissue evidence="2">Whole animal</tissue>
    </source>
</reference>
<sequence>MTETHLYTGMRGSISMSQDPSYAHDRIPESDALAETQFAVVEKQEHSDQGVIRSEMAEELDNLGQGETNYEEIVLLENDGRWAAHTKSDINVYNFVVN</sequence>
<dbReference type="AlphaFoldDB" id="A0A9D4N9G6"/>
<keyword evidence="3" id="KW-1185">Reference proteome</keyword>